<keyword evidence="1" id="KW-0732">Signal</keyword>
<sequence length="824" mass="93010">MKNLVIFTFLFLTSAHIWSQIPMEKAYEILLEKGVISQDKNQWVYGSQEVLPPNYSIRSFNKTIRSPKSHSWLFFIDEAPYANWEHPAQYIFFDVETARYEITKATTPPDMIREMKVLRKHIETRERFLDFAKQVNNIPCGTSSNKYAVIISGGWNQGNNHVRYWNDCSFVYKTLVNKYGYADANIYTLMSDGTNPAADISNGTNSNPDLDGDGDNDIQFSATHANITSVFNTLSGILDEDDELFIFTTDHGGVDTSGATAWDTLLYLWGETINDDEFATEVNKVNAGKISIVMEQCNSGGFIDDLSGPNRVIATAARHDELSWAGPTINTDEFVYYWTSAVNEAFPSGVFVGSDVNADGVVTKREAFDYAETQDSRPETPQFDEVPVNLGDQLTLNGTGDLYIMDNRTPYHSSSDTGIEPNPFSGPMYTSRDIWVRQNMDGGTSHQNPEYKTTSPNGVYVRVKNRGCAPISDGKLRVYFSKASTGLSWPTNWINFYDFTPGGSYLLHGDEITSIPLNIPNLNPGDETIIEIPWYPPNPNDFDYDKHHFCLIARVISQIDPIGVETSSVNSNTRNNNNVAWKNVSVYDANPSNNVSYTNVYVRNTDLKREDIIDLNFYDGIYGTNTTNHFLKHGNITATMSPELFERWKAYGDGRGIEVVGRNTIQIFEPKAVMTGIPLKPGETFSLQMQFKLFKDTPYRRPFIYDVVQSNKRGVIGGERFDIVYGQKEEDIFKENSKPAINLNVYPNPATKQLAITYQTEKTNNTVSFTLKNMEGDSLLSDEIKHQKKGVFTQQFDIASLRRGIYFLTITINGKTTVKKVFKK</sequence>
<dbReference type="EMBL" id="JBHULX010000004">
    <property type="protein sequence ID" value="MFD2590381.1"/>
    <property type="molecule type" value="Genomic_DNA"/>
</dbReference>
<feature type="domain" description="Secretion system C-terminal sorting" evidence="2">
    <location>
        <begin position="745"/>
        <end position="821"/>
    </location>
</feature>
<dbReference type="Gene3D" id="3.40.50.1460">
    <property type="match status" value="1"/>
</dbReference>
<dbReference type="Pfam" id="PF18962">
    <property type="entry name" value="Por_Secre_tail"/>
    <property type="match status" value="1"/>
</dbReference>
<dbReference type="Pfam" id="PF01650">
    <property type="entry name" value="Peptidase_C13"/>
    <property type="match status" value="1"/>
</dbReference>
<dbReference type="Proteomes" id="UP001597459">
    <property type="component" value="Unassembled WGS sequence"/>
</dbReference>
<proteinExistence type="predicted"/>
<evidence type="ECO:0000259" key="2">
    <source>
        <dbReference type="Pfam" id="PF18962"/>
    </source>
</evidence>
<dbReference type="NCBIfam" id="TIGR04183">
    <property type="entry name" value="Por_Secre_tail"/>
    <property type="match status" value="1"/>
</dbReference>
<reference evidence="4" key="1">
    <citation type="journal article" date="2019" name="Int. J. Syst. Evol. Microbiol.">
        <title>The Global Catalogue of Microorganisms (GCM) 10K type strain sequencing project: providing services to taxonomists for standard genome sequencing and annotation.</title>
        <authorList>
            <consortium name="The Broad Institute Genomics Platform"/>
            <consortium name="The Broad Institute Genome Sequencing Center for Infectious Disease"/>
            <person name="Wu L."/>
            <person name="Ma J."/>
        </authorList>
    </citation>
    <scope>NUCLEOTIDE SEQUENCE [LARGE SCALE GENOMIC DNA]</scope>
    <source>
        <strain evidence="4">KCTC 42423</strain>
    </source>
</reference>
<organism evidence="3 4">
    <name type="scientific">Aquimarina hainanensis</name>
    <dbReference type="NCBI Taxonomy" id="1578017"/>
    <lineage>
        <taxon>Bacteria</taxon>
        <taxon>Pseudomonadati</taxon>
        <taxon>Bacteroidota</taxon>
        <taxon>Flavobacteriia</taxon>
        <taxon>Flavobacteriales</taxon>
        <taxon>Flavobacteriaceae</taxon>
        <taxon>Aquimarina</taxon>
    </lineage>
</organism>
<comment type="caution">
    <text evidence="3">The sequence shown here is derived from an EMBL/GenBank/DDBJ whole genome shotgun (WGS) entry which is preliminary data.</text>
</comment>
<dbReference type="InterPro" id="IPR026444">
    <property type="entry name" value="Secre_tail"/>
</dbReference>
<dbReference type="RefSeq" id="WP_378257629.1">
    <property type="nucleotide sequence ID" value="NZ_JBHSJV010000001.1"/>
</dbReference>
<keyword evidence="4" id="KW-1185">Reference proteome</keyword>
<accession>A0ABW5N5D2</accession>
<evidence type="ECO:0000313" key="4">
    <source>
        <dbReference type="Proteomes" id="UP001597459"/>
    </source>
</evidence>
<evidence type="ECO:0000256" key="1">
    <source>
        <dbReference type="ARBA" id="ARBA00022729"/>
    </source>
</evidence>
<gene>
    <name evidence="3" type="ORF">ACFSTE_06020</name>
</gene>
<protein>
    <submittedName>
        <fullName evidence="3">T9SS type A sorting domain-containing protein</fullName>
    </submittedName>
</protein>
<evidence type="ECO:0000313" key="3">
    <source>
        <dbReference type="EMBL" id="MFD2590381.1"/>
    </source>
</evidence>
<name>A0ABW5N5D2_9FLAO</name>
<dbReference type="InterPro" id="IPR001096">
    <property type="entry name" value="Peptidase_C13"/>
</dbReference>